<protein>
    <submittedName>
        <fullName evidence="1">Uncharacterized protein</fullName>
    </submittedName>
</protein>
<evidence type="ECO:0000313" key="2">
    <source>
        <dbReference type="Proteomes" id="UP001164743"/>
    </source>
</evidence>
<name>A0ABY7D1J4_9BASI</name>
<accession>A0ABY7D1J4</accession>
<proteinExistence type="predicted"/>
<dbReference type="EMBL" id="CP110431">
    <property type="protein sequence ID" value="WAQ89870.1"/>
    <property type="molecule type" value="Genomic_DNA"/>
</dbReference>
<evidence type="ECO:0000313" key="1">
    <source>
        <dbReference type="EMBL" id="WAQ89870.1"/>
    </source>
</evidence>
<gene>
    <name evidence="1" type="ORF">PtA15_11A562</name>
</gene>
<organism evidence="1 2">
    <name type="scientific">Puccinia triticina</name>
    <dbReference type="NCBI Taxonomy" id="208348"/>
    <lineage>
        <taxon>Eukaryota</taxon>
        <taxon>Fungi</taxon>
        <taxon>Dikarya</taxon>
        <taxon>Basidiomycota</taxon>
        <taxon>Pucciniomycotina</taxon>
        <taxon>Pucciniomycetes</taxon>
        <taxon>Pucciniales</taxon>
        <taxon>Pucciniaceae</taxon>
        <taxon>Puccinia</taxon>
    </lineage>
</organism>
<reference evidence="1" key="1">
    <citation type="submission" date="2022-10" db="EMBL/GenBank/DDBJ databases">
        <title>Puccinia triticina Genome sequencing and assembly.</title>
        <authorList>
            <person name="Li C."/>
        </authorList>
    </citation>
    <scope>NUCLEOTIDE SEQUENCE</scope>
    <source>
        <strain evidence="1">Pt15</strain>
    </source>
</reference>
<dbReference type="Proteomes" id="UP001164743">
    <property type="component" value="Chromosome 11A"/>
</dbReference>
<sequence>MIVGPYPVEPGSVILELVARLPAQPREKTLSTKFPPHCPVSSVLVVRHTPASLDRTGR</sequence>
<dbReference type="RefSeq" id="XP_053025425.1">
    <property type="nucleotide sequence ID" value="XM_053161483.1"/>
</dbReference>
<keyword evidence="2" id="KW-1185">Reference proteome</keyword>
<dbReference type="GeneID" id="77802378"/>